<feature type="active site" evidence="4">
    <location>
        <position position="185"/>
    </location>
</feature>
<dbReference type="Proteomes" id="UP000789831">
    <property type="component" value="Unassembled WGS sequence"/>
</dbReference>
<dbReference type="InterPro" id="IPR001506">
    <property type="entry name" value="Peptidase_M12A"/>
</dbReference>
<keyword evidence="1" id="KW-0732">Signal</keyword>
<dbReference type="EC" id="3.4.24.-" evidence="5"/>
<feature type="binding site" evidence="4">
    <location>
        <position position="194"/>
    </location>
    <ligand>
        <name>Zn(2+)</name>
        <dbReference type="ChEBI" id="CHEBI:29105"/>
        <note>catalytic</note>
    </ligand>
</feature>
<dbReference type="PANTHER" id="PTHR10127:SF873">
    <property type="entry name" value="METALLOENDOPEPTIDASE"/>
    <property type="match status" value="1"/>
</dbReference>
<feature type="domain" description="Peptidase M12A" evidence="6">
    <location>
        <begin position="89"/>
        <end position="314"/>
    </location>
</feature>
<dbReference type="InterPro" id="IPR006026">
    <property type="entry name" value="Peptidase_Metallo"/>
</dbReference>
<dbReference type="Pfam" id="PF01400">
    <property type="entry name" value="Astacin"/>
    <property type="match status" value="1"/>
</dbReference>
<dbReference type="GO" id="GO:0008270">
    <property type="term" value="F:zinc ion binding"/>
    <property type="evidence" value="ECO:0007669"/>
    <property type="project" value="UniProtKB-UniRule"/>
</dbReference>
<evidence type="ECO:0000256" key="5">
    <source>
        <dbReference type="RuleBase" id="RU361183"/>
    </source>
</evidence>
<protein>
    <recommendedName>
        <fullName evidence="5">Metalloendopeptidase</fullName>
        <ecNumber evidence="5">3.4.24.-</ecNumber>
    </recommendedName>
</protein>
<keyword evidence="4 5" id="KW-0482">Metalloprotease</keyword>
<dbReference type="PRINTS" id="PR00480">
    <property type="entry name" value="ASTACIN"/>
</dbReference>
<dbReference type="GO" id="GO:0006508">
    <property type="term" value="P:proteolysis"/>
    <property type="evidence" value="ECO:0007669"/>
    <property type="project" value="UniProtKB-KW"/>
</dbReference>
<comment type="cofactor">
    <cofactor evidence="4 5">
        <name>Zn(2+)</name>
        <dbReference type="ChEBI" id="CHEBI:29105"/>
    </cofactor>
    <text evidence="4 5">Binds 1 zinc ion per subunit.</text>
</comment>
<comment type="caution">
    <text evidence="4">Lacks conserved residue(s) required for the propagation of feature annotation.</text>
</comment>
<dbReference type="SUPFAM" id="SSF55486">
    <property type="entry name" value="Metalloproteases ('zincins'), catalytic domain"/>
    <property type="match status" value="1"/>
</dbReference>
<keyword evidence="4 5" id="KW-0645">Protease</keyword>
<evidence type="ECO:0000313" key="8">
    <source>
        <dbReference type="Proteomes" id="UP000789831"/>
    </source>
</evidence>
<dbReference type="EMBL" id="CAJVPL010002226">
    <property type="protein sequence ID" value="CAG8603826.1"/>
    <property type="molecule type" value="Genomic_DNA"/>
</dbReference>
<evidence type="ECO:0000256" key="2">
    <source>
        <dbReference type="ARBA" id="ARBA00022737"/>
    </source>
</evidence>
<feature type="binding site" evidence="4">
    <location>
        <position position="184"/>
    </location>
    <ligand>
        <name>Zn(2+)</name>
        <dbReference type="ChEBI" id="CHEBI:29105"/>
        <note>catalytic</note>
    </ligand>
</feature>
<dbReference type="PROSITE" id="PS51864">
    <property type="entry name" value="ASTACIN"/>
    <property type="match status" value="1"/>
</dbReference>
<sequence>MAELLNALPTNFTYPPNPSVIFDEPLNATVKTIRILDGYGLRNVAYYVTPDNNAVVEGDIVYGTLSELLAAAAAANNNIQISKRAHSIFATTGTERPWPGAFIPYKYVNEAAETALDAIVTEAIRRWTSVISGLRFVKVSSATGAFIEISNIVDGGCNCHIGWVNNRKSSMNLQPGCNEDNATHEFGHALGLWHEHQRKDRDSFIRIFSENIKGGLDASTNPCPVRVPAFVITASNCCSRECNFVKKNNQDSSGMYDFSSLMHYFSTAFGQVDASGITLTTLSPINSRNSIRRGPNPSPLDYRRVCDLYGLSCVICGDGIREGSEECDDGNLNSGDGCDRQCRREVCGNFRVDFGEQCDDGPSGSEFCDANCKFRCGNGVVDSPNEECDDGPFGSNKCDSSCKFKCGNGIVDSPIEECDDGNKRNGDGCSSTCKREPLCVKCNPNPPFNKCDATTSCFVTPDQGAMCVCRPGFKANADNDQKAIHWRLNLPAGNEHRVFVSPGTPCDKLCDNPFTSGDKVCEE</sequence>
<dbReference type="AlphaFoldDB" id="A0A9N9GG40"/>
<evidence type="ECO:0000256" key="4">
    <source>
        <dbReference type="PROSITE-ProRule" id="PRU01211"/>
    </source>
</evidence>
<feature type="binding site" evidence="4">
    <location>
        <position position="188"/>
    </location>
    <ligand>
        <name>Zn(2+)</name>
        <dbReference type="ChEBI" id="CHEBI:29105"/>
        <note>catalytic</note>
    </ligand>
</feature>
<dbReference type="NCBIfam" id="TIGR02232">
    <property type="entry name" value="myxo_disulf_rpt"/>
    <property type="match status" value="2"/>
</dbReference>
<dbReference type="SMART" id="SM00235">
    <property type="entry name" value="ZnMc"/>
    <property type="match status" value="1"/>
</dbReference>
<keyword evidence="3" id="KW-1015">Disulfide bond</keyword>
<keyword evidence="2" id="KW-0677">Repeat</keyword>
<reference evidence="7" key="1">
    <citation type="submission" date="2021-06" db="EMBL/GenBank/DDBJ databases">
        <authorList>
            <person name="Kallberg Y."/>
            <person name="Tangrot J."/>
            <person name="Rosling A."/>
        </authorList>
    </citation>
    <scope>NUCLEOTIDE SEQUENCE</scope>
    <source>
        <strain evidence="7">MT106</strain>
    </source>
</reference>
<dbReference type="Pfam" id="PF13948">
    <property type="entry name" value="DUF4215"/>
    <property type="match status" value="2"/>
</dbReference>
<dbReference type="Gene3D" id="3.40.390.10">
    <property type="entry name" value="Collagenase (Catalytic Domain)"/>
    <property type="match status" value="1"/>
</dbReference>
<dbReference type="InterPro" id="IPR024079">
    <property type="entry name" value="MetalloPept_cat_dom_sf"/>
</dbReference>
<dbReference type="PANTHER" id="PTHR10127">
    <property type="entry name" value="DISCOIDIN, CUB, EGF, LAMININ , AND ZINC METALLOPROTEASE DOMAIN CONTAINING"/>
    <property type="match status" value="1"/>
</dbReference>
<evidence type="ECO:0000259" key="6">
    <source>
        <dbReference type="PROSITE" id="PS51864"/>
    </source>
</evidence>
<keyword evidence="4 5" id="KW-0479">Metal-binding</keyword>
<evidence type="ECO:0000256" key="3">
    <source>
        <dbReference type="ARBA" id="ARBA00023157"/>
    </source>
</evidence>
<evidence type="ECO:0000256" key="1">
    <source>
        <dbReference type="ARBA" id="ARBA00022729"/>
    </source>
</evidence>
<keyword evidence="4 5" id="KW-0378">Hydrolase</keyword>
<proteinExistence type="predicted"/>
<organism evidence="7 8">
    <name type="scientific">Ambispora gerdemannii</name>
    <dbReference type="NCBI Taxonomy" id="144530"/>
    <lineage>
        <taxon>Eukaryota</taxon>
        <taxon>Fungi</taxon>
        <taxon>Fungi incertae sedis</taxon>
        <taxon>Mucoromycota</taxon>
        <taxon>Glomeromycotina</taxon>
        <taxon>Glomeromycetes</taxon>
        <taxon>Archaeosporales</taxon>
        <taxon>Ambisporaceae</taxon>
        <taxon>Ambispora</taxon>
    </lineage>
</organism>
<accession>A0A9N9GG40</accession>
<gene>
    <name evidence="7" type="ORF">AGERDE_LOCUS9237</name>
</gene>
<name>A0A9N9GG40_9GLOM</name>
<dbReference type="GO" id="GO:0004222">
    <property type="term" value="F:metalloendopeptidase activity"/>
    <property type="evidence" value="ECO:0007669"/>
    <property type="project" value="UniProtKB-UniRule"/>
</dbReference>
<evidence type="ECO:0000313" key="7">
    <source>
        <dbReference type="EMBL" id="CAG8603826.1"/>
    </source>
</evidence>
<keyword evidence="8" id="KW-1185">Reference proteome</keyword>
<feature type="non-terminal residue" evidence="7">
    <location>
        <position position="1"/>
    </location>
</feature>
<dbReference type="InterPro" id="IPR011936">
    <property type="entry name" value="Myxo_disulph_rpt"/>
</dbReference>
<keyword evidence="4 5" id="KW-0862">Zinc</keyword>
<dbReference type="OrthoDB" id="2354756at2759"/>
<comment type="caution">
    <text evidence="7">The sequence shown here is derived from an EMBL/GenBank/DDBJ whole genome shotgun (WGS) entry which is preliminary data.</text>
</comment>